<sequence>MRWKKEDQMFETLWEAEMWADSIVNEMHAQLYEGYETSDHKIAYVLAFYLSSGHDNRVIKTERFCKGDSRVYRVWMEKPGES</sequence>
<protein>
    <submittedName>
        <fullName evidence="1">Uncharacterized protein</fullName>
    </submittedName>
</protein>
<gene>
    <name evidence="1" type="ORF">GKZ89_08220</name>
</gene>
<evidence type="ECO:0000313" key="1">
    <source>
        <dbReference type="EMBL" id="MTH53400.1"/>
    </source>
</evidence>
<accession>A0A7X2V4H6</accession>
<dbReference type="EMBL" id="WMIB01000006">
    <property type="protein sequence ID" value="MTH53400.1"/>
    <property type="molecule type" value="Genomic_DNA"/>
</dbReference>
<organism evidence="1 2">
    <name type="scientific">Metabacillus mangrovi</name>
    <dbReference type="NCBI Taxonomy" id="1491830"/>
    <lineage>
        <taxon>Bacteria</taxon>
        <taxon>Bacillati</taxon>
        <taxon>Bacillota</taxon>
        <taxon>Bacilli</taxon>
        <taxon>Bacillales</taxon>
        <taxon>Bacillaceae</taxon>
        <taxon>Metabacillus</taxon>
    </lineage>
</organism>
<dbReference type="Proteomes" id="UP000434639">
    <property type="component" value="Unassembled WGS sequence"/>
</dbReference>
<dbReference type="AlphaFoldDB" id="A0A7X2V4H6"/>
<keyword evidence="2" id="KW-1185">Reference proteome</keyword>
<proteinExistence type="predicted"/>
<reference evidence="1 2" key="1">
    <citation type="journal article" date="2017" name="Int. J. Syst. Evol. Microbiol.">
        <title>Bacillus mangrovi sp. nov., isolated from a sediment sample from a mangrove forest.</title>
        <authorList>
            <person name="Gupta V."/>
            <person name="Singh P.K."/>
            <person name="Korpole S."/>
            <person name="Tanuku N.R.S."/>
            <person name="Pinnaka A.K."/>
        </authorList>
    </citation>
    <scope>NUCLEOTIDE SEQUENCE [LARGE SCALE GENOMIC DNA]</scope>
    <source>
        <strain evidence="1 2">KCTC 33872</strain>
    </source>
</reference>
<comment type="caution">
    <text evidence="1">The sequence shown here is derived from an EMBL/GenBank/DDBJ whole genome shotgun (WGS) entry which is preliminary data.</text>
</comment>
<name>A0A7X2V4H6_9BACI</name>
<evidence type="ECO:0000313" key="2">
    <source>
        <dbReference type="Proteomes" id="UP000434639"/>
    </source>
</evidence>